<dbReference type="SMART" id="SM00135">
    <property type="entry name" value="LY"/>
    <property type="match status" value="6"/>
</dbReference>
<feature type="repeat" description="LDL-receptor class B" evidence="1">
    <location>
        <begin position="334"/>
        <end position="376"/>
    </location>
</feature>
<keyword evidence="2" id="KW-0472">Membrane</keyword>
<reference evidence="4" key="1">
    <citation type="journal article" date="2023" name="Mol. Biol. Evol.">
        <title>Third-Generation Sequencing Reveals the Adaptive Role of the Epigenome in Three Deep-Sea Polychaetes.</title>
        <authorList>
            <person name="Perez M."/>
            <person name="Aroh O."/>
            <person name="Sun Y."/>
            <person name="Lan Y."/>
            <person name="Juniper S.K."/>
            <person name="Young C.R."/>
            <person name="Angers B."/>
            <person name="Qian P.Y."/>
        </authorList>
    </citation>
    <scope>NUCLEOTIDE SEQUENCE</scope>
    <source>
        <strain evidence="4">P08H-3</strain>
    </source>
</reference>
<evidence type="ECO:0008006" key="6">
    <source>
        <dbReference type="Google" id="ProtNLM"/>
    </source>
</evidence>
<protein>
    <recommendedName>
        <fullName evidence="6">LRP5_6</fullName>
    </recommendedName>
</protein>
<accession>A0AAD9IR57</accession>
<evidence type="ECO:0000313" key="4">
    <source>
        <dbReference type="EMBL" id="KAK2139037.1"/>
    </source>
</evidence>
<evidence type="ECO:0000256" key="3">
    <source>
        <dbReference type="SAM" id="SignalP"/>
    </source>
</evidence>
<dbReference type="InterPro" id="IPR011042">
    <property type="entry name" value="6-blade_b-propeller_TolB-like"/>
</dbReference>
<dbReference type="InterPro" id="IPR000033">
    <property type="entry name" value="LDLR_classB_rpt"/>
</dbReference>
<feature type="signal peptide" evidence="3">
    <location>
        <begin position="1"/>
        <end position="24"/>
    </location>
</feature>
<feature type="chain" id="PRO_5041979065" description="LRP5_6" evidence="3">
    <location>
        <begin position="25"/>
        <end position="446"/>
    </location>
</feature>
<proteinExistence type="predicted"/>
<dbReference type="GO" id="GO:0007399">
    <property type="term" value="P:nervous system development"/>
    <property type="evidence" value="ECO:0007669"/>
    <property type="project" value="TreeGrafter"/>
</dbReference>
<keyword evidence="5" id="KW-1185">Reference proteome</keyword>
<dbReference type="PANTHER" id="PTHR46513">
    <property type="entry name" value="VITELLOGENIN RECEPTOR-LIKE PROTEIN-RELATED-RELATED"/>
    <property type="match status" value="1"/>
</dbReference>
<name>A0AAD9IR57_9ANNE</name>
<dbReference type="Gene3D" id="2.120.10.30">
    <property type="entry name" value="TolB, C-terminal domain"/>
    <property type="match status" value="2"/>
</dbReference>
<evidence type="ECO:0000256" key="1">
    <source>
        <dbReference type="PROSITE-ProRule" id="PRU00461"/>
    </source>
</evidence>
<organism evidence="4 5">
    <name type="scientific">Paralvinella palmiformis</name>
    <dbReference type="NCBI Taxonomy" id="53620"/>
    <lineage>
        <taxon>Eukaryota</taxon>
        <taxon>Metazoa</taxon>
        <taxon>Spiralia</taxon>
        <taxon>Lophotrochozoa</taxon>
        <taxon>Annelida</taxon>
        <taxon>Polychaeta</taxon>
        <taxon>Sedentaria</taxon>
        <taxon>Canalipalpata</taxon>
        <taxon>Terebellida</taxon>
        <taxon>Terebelliformia</taxon>
        <taxon>Alvinellidae</taxon>
        <taxon>Paralvinella</taxon>
    </lineage>
</organism>
<feature type="transmembrane region" description="Helical" evidence="2">
    <location>
        <begin position="421"/>
        <end position="445"/>
    </location>
</feature>
<dbReference type="InterPro" id="IPR050778">
    <property type="entry name" value="Cueball_EGF_LRP_Nidogen"/>
</dbReference>
<feature type="repeat" description="LDL-receptor class B" evidence="1">
    <location>
        <begin position="136"/>
        <end position="177"/>
    </location>
</feature>
<evidence type="ECO:0000256" key="2">
    <source>
        <dbReference type="SAM" id="Phobius"/>
    </source>
</evidence>
<dbReference type="AlphaFoldDB" id="A0AAD9IR57"/>
<keyword evidence="2" id="KW-1133">Transmembrane helix</keyword>
<feature type="repeat" description="LDL-receptor class B" evidence="1">
    <location>
        <begin position="93"/>
        <end position="135"/>
    </location>
</feature>
<evidence type="ECO:0000313" key="5">
    <source>
        <dbReference type="Proteomes" id="UP001208570"/>
    </source>
</evidence>
<comment type="caution">
    <text evidence="4">The sequence shown here is derived from an EMBL/GenBank/DDBJ whole genome shotgun (WGS) entry which is preliminary data.</text>
</comment>
<dbReference type="Proteomes" id="UP001208570">
    <property type="component" value="Unassembled WGS sequence"/>
</dbReference>
<sequence length="446" mass="49835">MDQMSHLGIFTIFIGIVFHRKCTACDFHGYATYIPVVNVSDITVIEHDPTEGYVYWGDNDLAIISRARLNGTDEETLITNVHPASLAIDAESQMMYWIDNINNSILRSNTNGSNKETLIQYSLSGPNSIVLDTTNGKMYWTETTPRIQRANLNGTDIEELVNGSLGMPLVLTLNPSAGRMYWADGEKGHFMSSDMDGQNSKEMFVKEIDPIAMALYGDAIFLMDKKDDKYLIIHCNISETNGDVKTVFSLPSFSIYGMTSGTTNEGKDLKVLVKGPHKADAERNLALSLDTSEIFWTNENMDCISRMTFSAENKTCLNVSTDQPTGIALDEENRALYWTESRNDGTIQRSSYTGDDQVTLVSNLKSPFGISIDIANNRMYWTQNDYTIGVALLNGTEVGTIQVPRDRNEVMTKIGKSLYGIIFYCIHDTTFFVSPVSFLIVYCYAV</sequence>
<dbReference type="PROSITE" id="PS51120">
    <property type="entry name" value="LDLRB"/>
    <property type="match status" value="3"/>
</dbReference>
<dbReference type="Pfam" id="PF00058">
    <property type="entry name" value="Ldl_recept_b"/>
    <property type="match status" value="2"/>
</dbReference>
<keyword evidence="3" id="KW-0732">Signal</keyword>
<dbReference type="EMBL" id="JAODUP010002103">
    <property type="protein sequence ID" value="KAK2139037.1"/>
    <property type="molecule type" value="Genomic_DNA"/>
</dbReference>
<keyword evidence="2" id="KW-0812">Transmembrane</keyword>
<dbReference type="SUPFAM" id="SSF63825">
    <property type="entry name" value="YWTD domain"/>
    <property type="match status" value="2"/>
</dbReference>
<gene>
    <name evidence="4" type="ORF">LSH36_2107g00010</name>
</gene>